<evidence type="ECO:0000256" key="10">
    <source>
        <dbReference type="ARBA" id="ARBA00032235"/>
    </source>
</evidence>
<keyword evidence="6" id="KW-0238">DNA-binding</keyword>
<dbReference type="InterPro" id="IPR000380">
    <property type="entry name" value="Topo_IA"/>
</dbReference>
<dbReference type="NCBIfam" id="TIGR01056">
    <property type="entry name" value="topB"/>
    <property type="match status" value="1"/>
</dbReference>
<dbReference type="CDD" id="cd03362">
    <property type="entry name" value="TOPRIM_TopoIA_TopoIII"/>
    <property type="match status" value="1"/>
</dbReference>
<protein>
    <recommendedName>
        <fullName evidence="3">DNA topoisomerase</fullName>
        <ecNumber evidence="3">5.6.2.1</ecNumber>
    </recommendedName>
    <alternativeName>
        <fullName evidence="11">Omega-protein</fullName>
    </alternativeName>
    <alternativeName>
        <fullName evidence="10">Relaxing enzyme</fullName>
    </alternativeName>
    <alternativeName>
        <fullName evidence="8">Swivelase</fullName>
    </alternativeName>
    <alternativeName>
        <fullName evidence="9">Untwisting enzyme</fullName>
    </alternativeName>
</protein>
<dbReference type="PANTHER" id="PTHR11390:SF21">
    <property type="entry name" value="DNA TOPOISOMERASE 3-ALPHA"/>
    <property type="match status" value="1"/>
</dbReference>
<evidence type="ECO:0000256" key="7">
    <source>
        <dbReference type="ARBA" id="ARBA00023235"/>
    </source>
</evidence>
<keyword evidence="7" id="KW-0413">Isomerase</keyword>
<dbReference type="EC" id="5.6.2.1" evidence="3"/>
<evidence type="ECO:0000256" key="9">
    <source>
        <dbReference type="ARBA" id="ARBA00031985"/>
    </source>
</evidence>
<sequence length="785" mass="88735">MKVCIAEKPSVAREIAQVLGANSRKDGYFEGNGYQVTWTFGHFCSLYPPEDYNPSWKRWDLYTLPMLPQRFETKVIPDNGVKKQFKTIRTLLAKAEMVINCGDAGQEGELIQRWVLKQAEYKGPVQRLWISSLTTESIQTGFQNLKPAEEFDNLYYAGSSRAIGDWLLGMNATRLYTLKYGGYKQVLSIGRVQTPTLAMLVQRHYEIENFKPSPYWELQTLYRETKFNSTEGKFLHKEEGEKLLEKITGKDLFITNIEQKEGKEYAPKLFDLTSLQVYCNNKFSFTADQTLKIVQRLYEMKVVTYPRVDTTFLPNDMYPKIPGILKGLQHYAQFTAPLLGKKIKKSPKVFNDKKVTDHHAIIPTGEEKSLGNEENKVYDIIVRRFLAVFYPDCKVAKTQVDAEVDQVPFTAKGKEILSEGWRVLFPKETKKNKEEEDSKEEDEEGILPTFEKGEHGPHEPTFVEKTTKPPKTYTEASLLRAMETAGKQVEDEELRDLMKANGIGRPSTRASIIETLFKRKYIERRKKQVVPTPVGIQLIDTIQNDLLKSAELTGQWEKNLKEIEEGEFSAIRFINNMKQMVHDLVQEVKNEHGKPKLSSASPPPSPKSTASKSTAKKTSKAGSKKNLSEASCPKCGQGSIIKGKSAYGCSQWKQGCSLRLPMKFMDKKLSDNQVLRIIEKGASTKLKGFTQNGAKVDGIIKLTEAYDLAFEGSSAVEKTVETSPVKNHMPSCPKCKKGTLIKGNSAYGCSEWKSGCDFRYSFADIKQKAAGQALTKELVMKIISS</sequence>
<dbReference type="SMART" id="SM00493">
    <property type="entry name" value="TOPRIM"/>
    <property type="match status" value="1"/>
</dbReference>
<dbReference type="SUPFAM" id="SSF56712">
    <property type="entry name" value="Prokaryotic type I DNA topoisomerase"/>
    <property type="match status" value="1"/>
</dbReference>
<dbReference type="PRINTS" id="PR00417">
    <property type="entry name" value="PRTPISMRASEI"/>
</dbReference>
<feature type="compositionally biased region" description="Basic and acidic residues" evidence="12">
    <location>
        <begin position="451"/>
        <end position="467"/>
    </location>
</feature>
<dbReference type="InterPro" id="IPR013825">
    <property type="entry name" value="Topo_IA_cen_sub2"/>
</dbReference>
<dbReference type="Gene3D" id="1.10.290.10">
    <property type="entry name" value="Topoisomerase I, domain 4"/>
    <property type="match status" value="1"/>
</dbReference>
<feature type="domain" description="Toprim" evidence="13">
    <location>
        <begin position="1"/>
        <end position="134"/>
    </location>
</feature>
<proteinExistence type="inferred from homology"/>
<dbReference type="SMART" id="SM00437">
    <property type="entry name" value="TOP1Ac"/>
    <property type="match status" value="1"/>
</dbReference>
<dbReference type="InterPro" id="IPR005738">
    <property type="entry name" value="TopoIII"/>
</dbReference>
<dbReference type="PROSITE" id="PS52039">
    <property type="entry name" value="TOPO_IA_2"/>
    <property type="match status" value="1"/>
</dbReference>
<name>A0A918US24_9BACT</name>
<dbReference type="InterPro" id="IPR013826">
    <property type="entry name" value="Topo_IA_cen_sub3"/>
</dbReference>
<comment type="similarity">
    <text evidence="2">Belongs to the type IA topoisomerase family.</text>
</comment>
<dbReference type="GO" id="GO:0006310">
    <property type="term" value="P:DNA recombination"/>
    <property type="evidence" value="ECO:0007669"/>
    <property type="project" value="TreeGrafter"/>
</dbReference>
<dbReference type="CDD" id="cd00186">
    <property type="entry name" value="TOP1Ac"/>
    <property type="match status" value="1"/>
</dbReference>
<dbReference type="PANTHER" id="PTHR11390">
    <property type="entry name" value="PROKARYOTIC DNA TOPOISOMERASE"/>
    <property type="match status" value="1"/>
</dbReference>
<dbReference type="InterPro" id="IPR003601">
    <property type="entry name" value="Topo_IA_2"/>
</dbReference>
<comment type="caution">
    <text evidence="15">The sequence shown here is derived from an EMBL/GenBank/DDBJ whole genome shotgun (WGS) entry which is preliminary data.</text>
</comment>
<keyword evidence="16" id="KW-1185">Reference proteome</keyword>
<feature type="region of interest" description="Disordered" evidence="12">
    <location>
        <begin position="590"/>
        <end position="634"/>
    </location>
</feature>
<dbReference type="RefSeq" id="WP_018474722.1">
    <property type="nucleotide sequence ID" value="NZ_BMWX01000004.1"/>
</dbReference>
<feature type="region of interest" description="Disordered" evidence="12">
    <location>
        <begin position="428"/>
        <end position="467"/>
    </location>
</feature>
<keyword evidence="4" id="KW-0479">Metal-binding</keyword>
<gene>
    <name evidence="15" type="ORF">GCM10007049_25180</name>
</gene>
<dbReference type="GO" id="GO:0006281">
    <property type="term" value="P:DNA repair"/>
    <property type="evidence" value="ECO:0007669"/>
    <property type="project" value="TreeGrafter"/>
</dbReference>
<comment type="catalytic activity">
    <reaction evidence="1">
        <text>ATP-independent breakage of single-stranded DNA, followed by passage and rejoining.</text>
        <dbReference type="EC" id="5.6.2.1"/>
    </reaction>
</comment>
<dbReference type="GO" id="GO:0043597">
    <property type="term" value="C:cytoplasmic replication fork"/>
    <property type="evidence" value="ECO:0007669"/>
    <property type="project" value="TreeGrafter"/>
</dbReference>
<evidence type="ECO:0000259" key="14">
    <source>
        <dbReference type="PROSITE" id="PS52039"/>
    </source>
</evidence>
<dbReference type="GO" id="GO:0046872">
    <property type="term" value="F:metal ion binding"/>
    <property type="evidence" value="ECO:0007669"/>
    <property type="project" value="UniProtKB-KW"/>
</dbReference>
<evidence type="ECO:0000256" key="2">
    <source>
        <dbReference type="ARBA" id="ARBA00009446"/>
    </source>
</evidence>
<reference evidence="15" key="2">
    <citation type="submission" date="2020-09" db="EMBL/GenBank/DDBJ databases">
        <authorList>
            <person name="Sun Q."/>
            <person name="Kim S."/>
        </authorList>
    </citation>
    <scope>NUCLEOTIDE SEQUENCE</scope>
    <source>
        <strain evidence="15">KCTC 12368</strain>
    </source>
</reference>
<evidence type="ECO:0000256" key="11">
    <source>
        <dbReference type="ARBA" id="ARBA00032877"/>
    </source>
</evidence>
<dbReference type="Gene3D" id="1.10.460.10">
    <property type="entry name" value="Topoisomerase I, domain 2"/>
    <property type="match status" value="1"/>
</dbReference>
<keyword evidence="5" id="KW-0799">Topoisomerase</keyword>
<dbReference type="InterPro" id="IPR003602">
    <property type="entry name" value="Topo_IA_DNA-bd_dom"/>
</dbReference>
<dbReference type="EMBL" id="BMWX01000004">
    <property type="protein sequence ID" value="GGZ31156.1"/>
    <property type="molecule type" value="Genomic_DNA"/>
</dbReference>
<dbReference type="GO" id="GO:0003917">
    <property type="term" value="F:DNA topoisomerase type I (single strand cut, ATP-independent) activity"/>
    <property type="evidence" value="ECO:0007669"/>
    <property type="project" value="UniProtKB-EC"/>
</dbReference>
<dbReference type="InterPro" id="IPR013497">
    <property type="entry name" value="Topo_IA_cen"/>
</dbReference>
<accession>A0A918US24</accession>
<dbReference type="Pfam" id="PF01751">
    <property type="entry name" value="Toprim"/>
    <property type="match status" value="1"/>
</dbReference>
<dbReference type="GO" id="GO:0003677">
    <property type="term" value="F:DNA binding"/>
    <property type="evidence" value="ECO:0007669"/>
    <property type="project" value="UniProtKB-KW"/>
</dbReference>
<dbReference type="Pfam" id="PF01131">
    <property type="entry name" value="Topoisom_bac"/>
    <property type="match status" value="1"/>
</dbReference>
<organism evidence="15 16">
    <name type="scientific">Echinicola pacifica</name>
    <dbReference type="NCBI Taxonomy" id="346377"/>
    <lineage>
        <taxon>Bacteria</taxon>
        <taxon>Pseudomonadati</taxon>
        <taxon>Bacteroidota</taxon>
        <taxon>Cytophagia</taxon>
        <taxon>Cytophagales</taxon>
        <taxon>Cyclobacteriaceae</taxon>
        <taxon>Echinicola</taxon>
    </lineage>
</organism>
<evidence type="ECO:0000256" key="4">
    <source>
        <dbReference type="ARBA" id="ARBA00022723"/>
    </source>
</evidence>
<dbReference type="NCBIfam" id="NF005829">
    <property type="entry name" value="PRK07726.1"/>
    <property type="match status" value="1"/>
</dbReference>
<evidence type="ECO:0000256" key="6">
    <source>
        <dbReference type="ARBA" id="ARBA00023125"/>
    </source>
</evidence>
<evidence type="ECO:0000256" key="3">
    <source>
        <dbReference type="ARBA" id="ARBA00012891"/>
    </source>
</evidence>
<evidence type="ECO:0000256" key="8">
    <source>
        <dbReference type="ARBA" id="ARBA00030003"/>
    </source>
</evidence>
<dbReference type="SMART" id="SM00436">
    <property type="entry name" value="TOP1Bc"/>
    <property type="match status" value="1"/>
</dbReference>
<dbReference type="PROSITE" id="PS50880">
    <property type="entry name" value="TOPRIM"/>
    <property type="match status" value="1"/>
</dbReference>
<dbReference type="InterPro" id="IPR023405">
    <property type="entry name" value="Topo_IA_core_domain"/>
</dbReference>
<dbReference type="InterPro" id="IPR013824">
    <property type="entry name" value="Topo_IA_cen_sub1"/>
</dbReference>
<dbReference type="InterPro" id="IPR006171">
    <property type="entry name" value="TOPRIM_dom"/>
</dbReference>
<evidence type="ECO:0000256" key="12">
    <source>
        <dbReference type="SAM" id="MobiDB-lite"/>
    </source>
</evidence>
<dbReference type="Proteomes" id="UP000619457">
    <property type="component" value="Unassembled WGS sequence"/>
</dbReference>
<evidence type="ECO:0000313" key="15">
    <source>
        <dbReference type="EMBL" id="GGZ31156.1"/>
    </source>
</evidence>
<evidence type="ECO:0000313" key="16">
    <source>
        <dbReference type="Proteomes" id="UP000619457"/>
    </source>
</evidence>
<dbReference type="Gene3D" id="2.70.20.10">
    <property type="entry name" value="Topoisomerase I, domain 3"/>
    <property type="match status" value="1"/>
</dbReference>
<dbReference type="AlphaFoldDB" id="A0A918US24"/>
<evidence type="ECO:0000259" key="13">
    <source>
        <dbReference type="PROSITE" id="PS50880"/>
    </source>
</evidence>
<feature type="compositionally biased region" description="Basic residues" evidence="12">
    <location>
        <begin position="614"/>
        <end position="623"/>
    </location>
</feature>
<reference evidence="15" key="1">
    <citation type="journal article" date="2014" name="Int. J. Syst. Evol. Microbiol.">
        <title>Complete genome sequence of Corynebacterium casei LMG S-19264T (=DSM 44701T), isolated from a smear-ripened cheese.</title>
        <authorList>
            <consortium name="US DOE Joint Genome Institute (JGI-PGF)"/>
            <person name="Walter F."/>
            <person name="Albersmeier A."/>
            <person name="Kalinowski J."/>
            <person name="Ruckert C."/>
        </authorList>
    </citation>
    <scope>NUCLEOTIDE SEQUENCE</scope>
    <source>
        <strain evidence="15">KCTC 12368</strain>
    </source>
</reference>
<dbReference type="GO" id="GO:0006265">
    <property type="term" value="P:DNA topological change"/>
    <property type="evidence" value="ECO:0007669"/>
    <property type="project" value="InterPro"/>
</dbReference>
<dbReference type="Gene3D" id="3.40.50.140">
    <property type="match status" value="1"/>
</dbReference>
<dbReference type="InterPro" id="IPR034144">
    <property type="entry name" value="TOPRIM_TopoIII"/>
</dbReference>
<evidence type="ECO:0000256" key="5">
    <source>
        <dbReference type="ARBA" id="ARBA00023029"/>
    </source>
</evidence>
<evidence type="ECO:0000256" key="1">
    <source>
        <dbReference type="ARBA" id="ARBA00000213"/>
    </source>
</evidence>
<feature type="domain" description="Topo IA-type catalytic" evidence="14">
    <location>
        <begin position="151"/>
        <end position="585"/>
    </location>
</feature>